<sequence>MAIDSQRLRLHPVSHEDVERLYRLDADPEVMRFVSGGRSTARSTIADWVVPRSQAQFASHGTGLWTVSLRRGGAFVGWVQLRLPRHSFAHELELSYRIAREHWGRGYAAEASSALIAVTFLSTDTTRVFASTHADHLASQRVMGKLGMRLSPMSLSPEQFDGADGDIEYEILREQWASTRGRHADGHRSGRHRRAIGTVDMTA</sequence>
<dbReference type="InterPro" id="IPR000182">
    <property type="entry name" value="GNAT_dom"/>
</dbReference>
<reference evidence="2 3" key="1">
    <citation type="submission" date="2020-08" db="EMBL/GenBank/DDBJ databases">
        <title>Sequencing the genomes of 1000 actinobacteria strains.</title>
        <authorList>
            <person name="Klenk H.-P."/>
        </authorList>
    </citation>
    <scope>NUCLEOTIDE SEQUENCE [LARGE SCALE GENOMIC DNA]</scope>
    <source>
        <strain evidence="2 3">DSM 45298</strain>
    </source>
</reference>
<proteinExistence type="predicted"/>
<dbReference type="PANTHER" id="PTHR43792:SF1">
    <property type="entry name" value="N-ACETYLTRANSFERASE DOMAIN-CONTAINING PROTEIN"/>
    <property type="match status" value="1"/>
</dbReference>
<dbReference type="InterPro" id="IPR051531">
    <property type="entry name" value="N-acetyltransferase"/>
</dbReference>
<evidence type="ECO:0000313" key="2">
    <source>
        <dbReference type="EMBL" id="MBB4136421.1"/>
    </source>
</evidence>
<dbReference type="PANTHER" id="PTHR43792">
    <property type="entry name" value="GNAT FAMILY, PUTATIVE (AFU_ORTHOLOGUE AFUA_3G00765)-RELATED-RELATED"/>
    <property type="match status" value="1"/>
</dbReference>
<keyword evidence="3" id="KW-1185">Reference proteome</keyword>
<dbReference type="Proteomes" id="UP000551501">
    <property type="component" value="Unassembled WGS sequence"/>
</dbReference>
<name>A0A840EXW4_9ACTN</name>
<evidence type="ECO:0000313" key="3">
    <source>
        <dbReference type="Proteomes" id="UP000551501"/>
    </source>
</evidence>
<gene>
    <name evidence="2" type="ORF">BKA16_002973</name>
</gene>
<comment type="caution">
    <text evidence="2">The sequence shown here is derived from an EMBL/GenBank/DDBJ whole genome shotgun (WGS) entry which is preliminary data.</text>
</comment>
<organism evidence="2 3">
    <name type="scientific">Gordonia humi</name>
    <dbReference type="NCBI Taxonomy" id="686429"/>
    <lineage>
        <taxon>Bacteria</taxon>
        <taxon>Bacillati</taxon>
        <taxon>Actinomycetota</taxon>
        <taxon>Actinomycetes</taxon>
        <taxon>Mycobacteriales</taxon>
        <taxon>Gordoniaceae</taxon>
        <taxon>Gordonia</taxon>
    </lineage>
</organism>
<protein>
    <submittedName>
        <fullName evidence="2">RimJ/RimL family protein N-acetyltransferase</fullName>
    </submittedName>
</protein>
<feature type="domain" description="N-acetyltransferase" evidence="1">
    <location>
        <begin position="8"/>
        <end position="174"/>
    </location>
</feature>
<dbReference type="InterPro" id="IPR016181">
    <property type="entry name" value="Acyl_CoA_acyltransferase"/>
</dbReference>
<accession>A0A840EXW4</accession>
<dbReference type="Pfam" id="PF13302">
    <property type="entry name" value="Acetyltransf_3"/>
    <property type="match status" value="1"/>
</dbReference>
<dbReference type="SUPFAM" id="SSF55729">
    <property type="entry name" value="Acyl-CoA N-acyltransferases (Nat)"/>
    <property type="match status" value="1"/>
</dbReference>
<dbReference type="EMBL" id="JACIFP010000001">
    <property type="protein sequence ID" value="MBB4136421.1"/>
    <property type="molecule type" value="Genomic_DNA"/>
</dbReference>
<dbReference type="GO" id="GO:0016747">
    <property type="term" value="F:acyltransferase activity, transferring groups other than amino-acyl groups"/>
    <property type="evidence" value="ECO:0007669"/>
    <property type="project" value="InterPro"/>
</dbReference>
<evidence type="ECO:0000259" key="1">
    <source>
        <dbReference type="PROSITE" id="PS51186"/>
    </source>
</evidence>
<keyword evidence="2" id="KW-0808">Transferase</keyword>
<dbReference type="RefSeq" id="WP_183371401.1">
    <property type="nucleotide sequence ID" value="NZ_BAABHL010000120.1"/>
</dbReference>
<dbReference type="Gene3D" id="3.40.630.30">
    <property type="match status" value="1"/>
</dbReference>
<dbReference type="AlphaFoldDB" id="A0A840EXW4"/>
<dbReference type="PROSITE" id="PS51186">
    <property type="entry name" value="GNAT"/>
    <property type="match status" value="1"/>
</dbReference>